<evidence type="ECO:0000313" key="3">
    <source>
        <dbReference type="Proteomes" id="UP000433876"/>
    </source>
</evidence>
<sequence>MQPSLVFSTLATLNVAVVAALLSTFKEDALVTRDNVKPFGTKICVDVNFRGLCQTFSNTTTGLGFTSCIRLDDSLRGLASSVEPFENTLCHYYMLDRCELPNDNPDNFGCAVYGVHSSIPDLKTKAAAGISWGSKCNGIKNMDKQIRSFRCFPNPWLGGLPT</sequence>
<comment type="caution">
    <text evidence="2">The sequence shown here is derived from an EMBL/GenBank/DDBJ whole genome shotgun (WGS) entry which is preliminary data.</text>
</comment>
<organism evidence="2 3">
    <name type="scientific">Sordaria macrospora</name>
    <dbReference type="NCBI Taxonomy" id="5147"/>
    <lineage>
        <taxon>Eukaryota</taxon>
        <taxon>Fungi</taxon>
        <taxon>Dikarya</taxon>
        <taxon>Ascomycota</taxon>
        <taxon>Pezizomycotina</taxon>
        <taxon>Sordariomycetes</taxon>
        <taxon>Sordariomycetidae</taxon>
        <taxon>Sordariales</taxon>
        <taxon>Sordariaceae</taxon>
        <taxon>Sordaria</taxon>
    </lineage>
</organism>
<feature type="chain" id="PRO_5035839565" evidence="1">
    <location>
        <begin position="20"/>
        <end position="162"/>
    </location>
</feature>
<keyword evidence="1" id="KW-0732">Signal</keyword>
<feature type="signal peptide" evidence="1">
    <location>
        <begin position="1"/>
        <end position="19"/>
    </location>
</feature>
<evidence type="ECO:0000313" key="2">
    <source>
        <dbReference type="EMBL" id="KAA8635531.1"/>
    </source>
</evidence>
<evidence type="ECO:0000256" key="1">
    <source>
        <dbReference type="SAM" id="SignalP"/>
    </source>
</evidence>
<dbReference type="Proteomes" id="UP000433876">
    <property type="component" value="Unassembled WGS sequence"/>
</dbReference>
<reference evidence="2 3" key="1">
    <citation type="submission" date="2017-07" db="EMBL/GenBank/DDBJ databases">
        <title>Genome sequence of the Sordaria macrospora wild type strain R19027.</title>
        <authorList>
            <person name="Nowrousian M."/>
            <person name="Teichert I."/>
            <person name="Kueck U."/>
        </authorList>
    </citation>
    <scope>NUCLEOTIDE SEQUENCE [LARGE SCALE GENOMIC DNA]</scope>
    <source>
        <strain evidence="2 3">R19027</strain>
        <tissue evidence="2">Mycelium</tissue>
    </source>
</reference>
<dbReference type="VEuPathDB" id="FungiDB:SMAC_12764"/>
<dbReference type="EMBL" id="NMPR01000011">
    <property type="protein sequence ID" value="KAA8635531.1"/>
    <property type="molecule type" value="Genomic_DNA"/>
</dbReference>
<gene>
    <name evidence="2" type="ORF">SMACR_12764</name>
</gene>
<dbReference type="AlphaFoldDB" id="A0A8S9A3K5"/>
<name>A0A8S9A3K5_SORMA</name>
<accession>A0A8S9A3K5</accession>
<protein>
    <submittedName>
        <fullName evidence="2">Uncharacterized protein</fullName>
    </submittedName>
</protein>
<proteinExistence type="predicted"/>